<name>A0A518K692_9BACT</name>
<keyword evidence="2" id="KW-1185">Reference proteome</keyword>
<dbReference type="EMBL" id="CP036349">
    <property type="protein sequence ID" value="QDV73313.1"/>
    <property type="molecule type" value="Genomic_DNA"/>
</dbReference>
<reference evidence="1 2" key="1">
    <citation type="submission" date="2019-02" db="EMBL/GenBank/DDBJ databases">
        <title>Deep-cultivation of Planctomycetes and their phenomic and genomic characterization uncovers novel biology.</title>
        <authorList>
            <person name="Wiegand S."/>
            <person name="Jogler M."/>
            <person name="Boedeker C."/>
            <person name="Pinto D."/>
            <person name="Vollmers J."/>
            <person name="Rivas-Marin E."/>
            <person name="Kohn T."/>
            <person name="Peeters S.H."/>
            <person name="Heuer A."/>
            <person name="Rast P."/>
            <person name="Oberbeckmann S."/>
            <person name="Bunk B."/>
            <person name="Jeske O."/>
            <person name="Meyerdierks A."/>
            <person name="Storesund J.E."/>
            <person name="Kallscheuer N."/>
            <person name="Luecker S."/>
            <person name="Lage O.M."/>
            <person name="Pohl T."/>
            <person name="Merkel B.J."/>
            <person name="Hornburger P."/>
            <person name="Mueller R.-W."/>
            <person name="Bruemmer F."/>
            <person name="Labrenz M."/>
            <person name="Spormann A.M."/>
            <person name="Op den Camp H."/>
            <person name="Overmann J."/>
            <person name="Amann R."/>
            <person name="Jetten M.S.M."/>
            <person name="Mascher T."/>
            <person name="Medema M.H."/>
            <person name="Devos D.P."/>
            <person name="Kaster A.-K."/>
            <person name="Ovreas L."/>
            <person name="Rohde M."/>
            <person name="Galperin M.Y."/>
            <person name="Jogler C."/>
        </authorList>
    </citation>
    <scope>NUCLEOTIDE SEQUENCE [LARGE SCALE GENOMIC DNA]</scope>
    <source>
        <strain evidence="1 2">Spa11</strain>
    </source>
</reference>
<organism evidence="1 2">
    <name type="scientific">Botrimarina mediterranea</name>
    <dbReference type="NCBI Taxonomy" id="2528022"/>
    <lineage>
        <taxon>Bacteria</taxon>
        <taxon>Pseudomonadati</taxon>
        <taxon>Planctomycetota</taxon>
        <taxon>Planctomycetia</taxon>
        <taxon>Pirellulales</taxon>
        <taxon>Lacipirellulaceae</taxon>
        <taxon>Botrimarina</taxon>
    </lineage>
</organism>
<dbReference type="Proteomes" id="UP000316426">
    <property type="component" value="Chromosome"/>
</dbReference>
<evidence type="ECO:0000313" key="1">
    <source>
        <dbReference type="EMBL" id="QDV73313.1"/>
    </source>
</evidence>
<dbReference type="KEGG" id="bmei:Spa11_15090"/>
<gene>
    <name evidence="1" type="ORF">Spa11_15090</name>
</gene>
<dbReference type="AlphaFoldDB" id="A0A518K692"/>
<evidence type="ECO:0000313" key="2">
    <source>
        <dbReference type="Proteomes" id="UP000316426"/>
    </source>
</evidence>
<protein>
    <submittedName>
        <fullName evidence="1">Uncharacterized protein</fullName>
    </submittedName>
</protein>
<accession>A0A518K692</accession>
<sequence length="59" mass="6984">MQLISVLWVRQLHETFTEFFPLIRPRIDTVHQDLAAFSDYPDLFESPSAVICEHLWLNP</sequence>
<proteinExistence type="predicted"/>